<organism evidence="2 3">
    <name type="scientific">Leersia perrieri</name>
    <dbReference type="NCBI Taxonomy" id="77586"/>
    <lineage>
        <taxon>Eukaryota</taxon>
        <taxon>Viridiplantae</taxon>
        <taxon>Streptophyta</taxon>
        <taxon>Embryophyta</taxon>
        <taxon>Tracheophyta</taxon>
        <taxon>Spermatophyta</taxon>
        <taxon>Magnoliopsida</taxon>
        <taxon>Liliopsida</taxon>
        <taxon>Poales</taxon>
        <taxon>Poaceae</taxon>
        <taxon>BOP clade</taxon>
        <taxon>Oryzoideae</taxon>
        <taxon>Oryzeae</taxon>
        <taxon>Oryzinae</taxon>
        <taxon>Leersia</taxon>
    </lineage>
</organism>
<proteinExistence type="predicted"/>
<reference evidence="2 3" key="1">
    <citation type="submission" date="2012-08" db="EMBL/GenBank/DDBJ databases">
        <title>Oryza genome evolution.</title>
        <authorList>
            <person name="Wing R.A."/>
        </authorList>
    </citation>
    <scope>NUCLEOTIDE SEQUENCE</scope>
</reference>
<accession>A0A0D9VVN6</accession>
<dbReference type="AlphaFoldDB" id="A0A0D9VVN6"/>
<reference evidence="2" key="3">
    <citation type="submission" date="2015-04" db="UniProtKB">
        <authorList>
            <consortium name="EnsemblPlants"/>
        </authorList>
    </citation>
    <scope>IDENTIFICATION</scope>
</reference>
<evidence type="ECO:0000313" key="2">
    <source>
        <dbReference type="EnsemblPlants" id="LPERR03G19500.1"/>
    </source>
</evidence>
<keyword evidence="3" id="KW-1185">Reference proteome</keyword>
<dbReference type="Gramene" id="LPERR03G19500.1">
    <property type="protein sequence ID" value="LPERR03G19500.1"/>
    <property type="gene ID" value="LPERR03G19500"/>
</dbReference>
<evidence type="ECO:0000256" key="1">
    <source>
        <dbReference type="SAM" id="MobiDB-lite"/>
    </source>
</evidence>
<dbReference type="EnsemblPlants" id="LPERR03G19500.1">
    <property type="protein sequence ID" value="LPERR03G19500.1"/>
    <property type="gene ID" value="LPERR03G19500"/>
</dbReference>
<feature type="compositionally biased region" description="Basic and acidic residues" evidence="1">
    <location>
        <begin position="56"/>
        <end position="80"/>
    </location>
</feature>
<evidence type="ECO:0000313" key="3">
    <source>
        <dbReference type="Proteomes" id="UP000032180"/>
    </source>
</evidence>
<feature type="region of interest" description="Disordered" evidence="1">
    <location>
        <begin position="1"/>
        <end position="23"/>
    </location>
</feature>
<dbReference type="HOGENOM" id="CLU_2593224_0_0_1"/>
<sequence>MGAAPVGRPSPAEATEEAIRGGGKPRFLWDEVKEDLGELSLPFIGADAEGWAWNSRPEKGMGRRLAEGSKRDGREWRRRG</sequence>
<feature type="region of interest" description="Disordered" evidence="1">
    <location>
        <begin position="54"/>
        <end position="80"/>
    </location>
</feature>
<protein>
    <submittedName>
        <fullName evidence="2">Uncharacterized protein</fullName>
    </submittedName>
</protein>
<dbReference type="Proteomes" id="UP000032180">
    <property type="component" value="Chromosome 3"/>
</dbReference>
<reference evidence="3" key="2">
    <citation type="submission" date="2013-12" db="EMBL/GenBank/DDBJ databases">
        <authorList>
            <person name="Yu Y."/>
            <person name="Lee S."/>
            <person name="de Baynast K."/>
            <person name="Wissotski M."/>
            <person name="Liu L."/>
            <person name="Talag J."/>
            <person name="Goicoechea J."/>
            <person name="Angelova A."/>
            <person name="Jetty R."/>
            <person name="Kudrna D."/>
            <person name="Golser W."/>
            <person name="Rivera L."/>
            <person name="Zhang J."/>
            <person name="Wing R."/>
        </authorList>
    </citation>
    <scope>NUCLEOTIDE SEQUENCE</scope>
</reference>
<name>A0A0D9VVN6_9ORYZ</name>